<dbReference type="EMBL" id="LFYT02000023">
    <property type="protein sequence ID" value="PVE41809.1"/>
    <property type="molecule type" value="Genomic_DNA"/>
</dbReference>
<dbReference type="RefSeq" id="WP_053175638.1">
    <property type="nucleotide sequence ID" value="NZ_LFYT02000023.1"/>
</dbReference>
<dbReference type="PANTHER" id="PTHR10625">
    <property type="entry name" value="HISTONE DEACETYLASE HDAC1-RELATED"/>
    <property type="match status" value="1"/>
</dbReference>
<evidence type="ECO:0000313" key="4">
    <source>
        <dbReference type="Proteomes" id="UP000037507"/>
    </source>
</evidence>
<dbReference type="STRING" id="1293045.H663_17185"/>
<dbReference type="SUPFAM" id="SSF52768">
    <property type="entry name" value="Arginase/deacetylase"/>
    <property type="match status" value="1"/>
</dbReference>
<keyword evidence="4" id="KW-1185">Reference proteome</keyword>
<comment type="caution">
    <text evidence="3">The sequence shown here is derived from an EMBL/GenBank/DDBJ whole genome shotgun (WGS) entry which is preliminary data.</text>
</comment>
<reference evidence="3" key="1">
    <citation type="submission" date="2017-04" db="EMBL/GenBank/DDBJ databases">
        <title>Unexpected and diverse lifestyles within the genus Limnohabitans.</title>
        <authorList>
            <person name="Kasalicky V."/>
            <person name="Mehrshad M."/>
            <person name="Andrei S.-A."/>
            <person name="Salcher M."/>
            <person name="Kratochvilova H."/>
            <person name="Simek K."/>
            <person name="Ghai R."/>
        </authorList>
    </citation>
    <scope>NUCLEOTIDE SEQUENCE [LARGE SCALE GENOMIC DNA]</scope>
    <source>
        <strain evidence="3">II-D5</strain>
    </source>
</reference>
<dbReference type="InterPro" id="IPR000286">
    <property type="entry name" value="HDACs"/>
</dbReference>
<proteinExistence type="inferred from homology"/>
<evidence type="ECO:0000259" key="2">
    <source>
        <dbReference type="Pfam" id="PF00850"/>
    </source>
</evidence>
<protein>
    <submittedName>
        <fullName evidence="3">Class II histone deacetylase</fullName>
    </submittedName>
</protein>
<dbReference type="CDD" id="cd09996">
    <property type="entry name" value="HDAC_classII_1"/>
    <property type="match status" value="1"/>
</dbReference>
<evidence type="ECO:0000313" key="3">
    <source>
        <dbReference type="EMBL" id="PVE41809.1"/>
    </source>
</evidence>
<comment type="similarity">
    <text evidence="1">Belongs to the histone deacetylase family.</text>
</comment>
<dbReference type="GO" id="GO:0004407">
    <property type="term" value="F:histone deacetylase activity"/>
    <property type="evidence" value="ECO:0007669"/>
    <property type="project" value="TreeGrafter"/>
</dbReference>
<dbReference type="InterPro" id="IPR037138">
    <property type="entry name" value="His_deacetylse_dom_sf"/>
</dbReference>
<feature type="domain" description="Histone deacetylase" evidence="2">
    <location>
        <begin position="37"/>
        <end position="315"/>
    </location>
</feature>
<organism evidence="3 4">
    <name type="scientific">Limnohabitans planktonicus II-D5</name>
    <dbReference type="NCBI Taxonomy" id="1293045"/>
    <lineage>
        <taxon>Bacteria</taxon>
        <taxon>Pseudomonadati</taxon>
        <taxon>Pseudomonadota</taxon>
        <taxon>Betaproteobacteria</taxon>
        <taxon>Burkholderiales</taxon>
        <taxon>Comamonadaceae</taxon>
        <taxon>Limnohabitans</taxon>
    </lineage>
</organism>
<dbReference type="Pfam" id="PF00850">
    <property type="entry name" value="Hist_deacetyl"/>
    <property type="match status" value="1"/>
</dbReference>
<dbReference type="AlphaFoldDB" id="A0A2T7UAV5"/>
<dbReference type="Gene3D" id="3.40.800.20">
    <property type="entry name" value="Histone deacetylase domain"/>
    <property type="match status" value="1"/>
</dbReference>
<name>A0A2T7UAV5_9BURK</name>
<evidence type="ECO:0000256" key="1">
    <source>
        <dbReference type="ARBA" id="ARBA00005947"/>
    </source>
</evidence>
<dbReference type="OrthoDB" id="9808367at2"/>
<dbReference type="GO" id="GO:0040029">
    <property type="term" value="P:epigenetic regulation of gene expression"/>
    <property type="evidence" value="ECO:0007669"/>
    <property type="project" value="TreeGrafter"/>
</dbReference>
<dbReference type="Proteomes" id="UP000037507">
    <property type="component" value="Unassembled WGS sequence"/>
</dbReference>
<dbReference type="InterPro" id="IPR023801">
    <property type="entry name" value="His_deacetylse_dom"/>
</dbReference>
<gene>
    <name evidence="3" type="ORF">H663_015190</name>
</gene>
<sequence>MSSPTAYITDEICFWHDPGNYALMLKPGGFVEPYNRHIENADPKRRLHNLIQQSGLMHSLQVIPARDAQVHELTRLHSASYVAKVEQIALAGGGDTGIGAPISSNGWAAARRSAGCALTAVDAVMQGQAQTAYALTRPPGHHAEPEQGMGFCVFANAALAAAHAIEAHGLERVAIVDWDVHFGNGTQKCFEDRSDVLTISVHQQAGYLFVKGEADELGQGAGAGYNLNVPLPPGCGFGAYRESFEKVILPALDAYKPQLIIVACGYDAGRFDPLGRMMLDGVAFRWMTDAVLDMARKHAQGRVVMTHEGGYCPVSVPFWGMSVLEQMSGLKTEVVCPFTGQHDQMPAQKLQTEQARLVQSLAGYFEDIRQKHWA</sequence>
<accession>A0A2T7UAV5</accession>
<dbReference type="PANTHER" id="PTHR10625:SF10">
    <property type="entry name" value="HISTONE DEACETYLASE HDAC1"/>
    <property type="match status" value="1"/>
</dbReference>
<dbReference type="InterPro" id="IPR023696">
    <property type="entry name" value="Ureohydrolase_dom_sf"/>
</dbReference>
<dbReference type="PRINTS" id="PR01270">
    <property type="entry name" value="HDASUPER"/>
</dbReference>